<organism evidence="2 3">
    <name type="scientific">Clostridium putrefaciens</name>
    <dbReference type="NCBI Taxonomy" id="99675"/>
    <lineage>
        <taxon>Bacteria</taxon>
        <taxon>Bacillati</taxon>
        <taxon>Bacillota</taxon>
        <taxon>Clostridia</taxon>
        <taxon>Eubacteriales</taxon>
        <taxon>Clostridiaceae</taxon>
        <taxon>Clostridium</taxon>
    </lineage>
</organism>
<dbReference type="EMBL" id="UFWZ01000001">
    <property type="protein sequence ID" value="SUY48136.1"/>
    <property type="molecule type" value="Genomic_DNA"/>
</dbReference>
<keyword evidence="2" id="KW-0378">Hydrolase</keyword>
<keyword evidence="2" id="KW-0255">Endonuclease</keyword>
<dbReference type="Pfam" id="PF13304">
    <property type="entry name" value="AAA_21"/>
    <property type="match status" value="1"/>
</dbReference>
<dbReference type="GO" id="GO:0004519">
    <property type="term" value="F:endonuclease activity"/>
    <property type="evidence" value="ECO:0007669"/>
    <property type="project" value="UniProtKB-KW"/>
</dbReference>
<dbReference type="Proteomes" id="UP000254664">
    <property type="component" value="Unassembled WGS sequence"/>
</dbReference>
<dbReference type="Gene3D" id="3.40.50.300">
    <property type="entry name" value="P-loop containing nucleotide triphosphate hydrolases"/>
    <property type="match status" value="1"/>
</dbReference>
<dbReference type="PANTHER" id="PTHR43581:SF2">
    <property type="entry name" value="EXCINUCLEASE ATPASE SUBUNIT"/>
    <property type="match status" value="1"/>
</dbReference>
<reference evidence="2 3" key="1">
    <citation type="submission" date="2018-06" db="EMBL/GenBank/DDBJ databases">
        <authorList>
            <consortium name="Pathogen Informatics"/>
            <person name="Doyle S."/>
        </authorList>
    </citation>
    <scope>NUCLEOTIDE SEQUENCE [LARGE SCALE GENOMIC DNA]</scope>
    <source>
        <strain evidence="2 3">NCTC9836</strain>
    </source>
</reference>
<dbReference type="SMART" id="SM00382">
    <property type="entry name" value="AAA"/>
    <property type="match status" value="1"/>
</dbReference>
<keyword evidence="2" id="KW-0540">Nuclease</keyword>
<dbReference type="GO" id="GO:0005524">
    <property type="term" value="F:ATP binding"/>
    <property type="evidence" value="ECO:0007669"/>
    <property type="project" value="InterPro"/>
</dbReference>
<evidence type="ECO:0000313" key="3">
    <source>
        <dbReference type="Proteomes" id="UP000254664"/>
    </source>
</evidence>
<feature type="domain" description="AAA+ ATPase" evidence="1">
    <location>
        <begin position="22"/>
        <end position="307"/>
    </location>
</feature>
<evidence type="ECO:0000313" key="2">
    <source>
        <dbReference type="EMBL" id="SUY48136.1"/>
    </source>
</evidence>
<proteinExistence type="predicted"/>
<dbReference type="InterPro" id="IPR003959">
    <property type="entry name" value="ATPase_AAA_core"/>
</dbReference>
<sequence length="409" mass="47433">MKVKSVYIKNFKALKDFHIDFNNNVNVLIGENGLGKTTILETIYNIITSNRNFIENESSDGCKLKVALTEKELSAVNRWTKNPNEQFLSNEDEIIINNHKISKEIDVKQKVSIATLLKENWIRKIVYLPTDVNFKKYKVETPKKIKQDVNIGIILNSDEMNINLKEYLVNIHYKDLEDISIGETPHRIEKFRKLYNSFFEEKEFIGVKDFEPLFKIKDTGETHSVDELSAGEKQIFFRGGSLLQMNLNNSIILIDEPELSLHPEWQQKILGFYKGIGEDNQIIIATHSPHIVSSCKKEEVIVLGRCDGNTVVKNDIEETYGWTVEQLLLSVFELKSVRNPEVQQQLDKFKMLYINKEKLNHSELAEFNELKNELEKYLDPEDPSLSLIKIKEDSNKLESLLQNLKLNKK</sequence>
<evidence type="ECO:0000259" key="1">
    <source>
        <dbReference type="SMART" id="SM00382"/>
    </source>
</evidence>
<accession>A0A381JCI0</accession>
<dbReference type="InterPro" id="IPR003593">
    <property type="entry name" value="AAA+_ATPase"/>
</dbReference>
<protein>
    <submittedName>
        <fullName evidence="2">ATP-dependent OLD family endonuclease</fullName>
    </submittedName>
</protein>
<dbReference type="OrthoDB" id="1093370at2"/>
<keyword evidence="3" id="KW-1185">Reference proteome</keyword>
<dbReference type="RefSeq" id="WP_115641991.1">
    <property type="nucleotide sequence ID" value="NZ_UFWZ01000001.1"/>
</dbReference>
<dbReference type="InterPro" id="IPR051396">
    <property type="entry name" value="Bact_Antivir_Def_Nuclease"/>
</dbReference>
<gene>
    <name evidence="2" type="ORF">NCTC9836_02511</name>
</gene>
<dbReference type="GO" id="GO:0016887">
    <property type="term" value="F:ATP hydrolysis activity"/>
    <property type="evidence" value="ECO:0007669"/>
    <property type="project" value="InterPro"/>
</dbReference>
<dbReference type="PANTHER" id="PTHR43581">
    <property type="entry name" value="ATP/GTP PHOSPHATASE"/>
    <property type="match status" value="1"/>
</dbReference>
<dbReference type="AlphaFoldDB" id="A0A381JCI0"/>
<dbReference type="SUPFAM" id="SSF52540">
    <property type="entry name" value="P-loop containing nucleoside triphosphate hydrolases"/>
    <property type="match status" value="1"/>
</dbReference>
<dbReference type="InterPro" id="IPR027417">
    <property type="entry name" value="P-loop_NTPase"/>
</dbReference>
<name>A0A381JCI0_9CLOT</name>